<dbReference type="SUPFAM" id="SSF63829">
    <property type="entry name" value="Calcium-dependent phosphotriesterase"/>
    <property type="match status" value="2"/>
</dbReference>
<evidence type="ECO:0000256" key="5">
    <source>
        <dbReference type="SAM" id="Phobius"/>
    </source>
</evidence>
<proteinExistence type="predicted"/>
<feature type="transmembrane region" description="Helical" evidence="5">
    <location>
        <begin position="781"/>
        <end position="803"/>
    </location>
</feature>
<dbReference type="EC" id="2.7.13.3" evidence="2"/>
<evidence type="ECO:0000259" key="6">
    <source>
        <dbReference type="PROSITE" id="PS50109"/>
    </source>
</evidence>
<dbReference type="PANTHER" id="PTHR43547:SF2">
    <property type="entry name" value="HYBRID SIGNAL TRANSDUCTION HISTIDINE KINASE C"/>
    <property type="match status" value="1"/>
</dbReference>
<dbReference type="InterPro" id="IPR003594">
    <property type="entry name" value="HATPase_dom"/>
</dbReference>
<dbReference type="InterPro" id="IPR011123">
    <property type="entry name" value="Y_Y_Y"/>
</dbReference>
<organism evidence="7 8">
    <name type="scientific">Xiashengella succiniciproducens</name>
    <dbReference type="NCBI Taxonomy" id="2949635"/>
    <lineage>
        <taxon>Bacteria</taxon>
        <taxon>Pseudomonadati</taxon>
        <taxon>Bacteroidota</taxon>
        <taxon>Bacteroidia</taxon>
        <taxon>Marinilabiliales</taxon>
        <taxon>Marinilabiliaceae</taxon>
        <taxon>Xiashengella</taxon>
    </lineage>
</organism>
<dbReference type="SUPFAM" id="SSF55874">
    <property type="entry name" value="ATPase domain of HSP90 chaperone/DNA topoisomerase II/histidine kinase"/>
    <property type="match status" value="1"/>
</dbReference>
<dbReference type="InterPro" id="IPR004358">
    <property type="entry name" value="Sig_transdc_His_kin-like_C"/>
</dbReference>
<reference evidence="7" key="1">
    <citation type="submission" date="2022-05" db="EMBL/GenBank/DDBJ databases">
        <authorList>
            <person name="Sun X."/>
        </authorList>
    </citation>
    <scope>NUCLEOTIDE SEQUENCE</scope>
    <source>
        <strain evidence="7">Ai-910</strain>
    </source>
</reference>
<dbReference type="KEGG" id="alkq:M9189_10760"/>
<keyword evidence="8" id="KW-1185">Reference proteome</keyword>
<keyword evidence="3" id="KW-0597">Phosphoprotein</keyword>
<keyword evidence="5" id="KW-1133">Transmembrane helix</keyword>
<dbReference type="Proteomes" id="UP001056426">
    <property type="component" value="Chromosome"/>
</dbReference>
<evidence type="ECO:0000256" key="4">
    <source>
        <dbReference type="SAM" id="Coils"/>
    </source>
</evidence>
<dbReference type="Gene3D" id="2.60.40.10">
    <property type="entry name" value="Immunoglobulins"/>
    <property type="match status" value="1"/>
</dbReference>
<evidence type="ECO:0000313" key="8">
    <source>
        <dbReference type="Proteomes" id="UP001056426"/>
    </source>
</evidence>
<dbReference type="Pfam" id="PF07494">
    <property type="entry name" value="Reg_prop"/>
    <property type="match status" value="6"/>
</dbReference>
<dbReference type="InterPro" id="IPR011110">
    <property type="entry name" value="Reg_prop"/>
</dbReference>
<evidence type="ECO:0000256" key="3">
    <source>
        <dbReference type="ARBA" id="ARBA00022553"/>
    </source>
</evidence>
<keyword evidence="4" id="KW-0175">Coiled coil</keyword>
<dbReference type="InterPro" id="IPR005467">
    <property type="entry name" value="His_kinase_dom"/>
</dbReference>
<reference evidence="7" key="2">
    <citation type="submission" date="2022-06" db="EMBL/GenBank/DDBJ databases">
        <title>Xiashengella guii gen. nov. sp. nov., a bacterium isolated form anaerobic digestion tank.</title>
        <authorList>
            <person name="Huang H."/>
        </authorList>
    </citation>
    <scope>NUCLEOTIDE SEQUENCE</scope>
    <source>
        <strain evidence="7">Ai-910</strain>
    </source>
</reference>
<dbReference type="PANTHER" id="PTHR43547">
    <property type="entry name" value="TWO-COMPONENT HISTIDINE KINASE"/>
    <property type="match status" value="1"/>
</dbReference>
<dbReference type="CDD" id="cd00082">
    <property type="entry name" value="HisKA"/>
    <property type="match status" value="1"/>
</dbReference>
<dbReference type="GO" id="GO:0000155">
    <property type="term" value="F:phosphorelay sensor kinase activity"/>
    <property type="evidence" value="ECO:0007669"/>
    <property type="project" value="InterPro"/>
</dbReference>
<name>A0A9J6ZP85_9BACT</name>
<evidence type="ECO:0000256" key="2">
    <source>
        <dbReference type="ARBA" id="ARBA00012438"/>
    </source>
</evidence>
<sequence length="1107" mass="125232">MRRVRFGLVLVALCFWINTVAQVPELSFNRLPGGRDLTSQYVTSVTQDHYGYMWIGTRDGVNRYDGYEVRTYRSLSQNNPAGGVIGNIVEHMVVDGNNRVWASTTHGLARFNWLSDRFEVVVSDKNLRGLPGPFLEYLYTTPDGSLVAVCDNSIYRYDDDTESFRLLYSSPLGLISVILVDSNGQWWIGHQYGKGIIHLPDINFPLDYKWFQSELFGSKTEYSVLSIAESDGSVWVALESSGLARIQLNSKLVRRYFETGDERFFFYLFTDKAGRLWACENNGIKVRLPGMESFLSYSNKLSEPGSLSGGLLGVYVDNLKNVFTYHNGGGVNVSYWNRGFYTIRASGDYLWHTTRPNITALSYDRNGNLWLGNNDGGIDIFSISEAKKLRIDFRDGDRRALGRGSVQALFRDSKGQMWVGTDAGGLHRYNEKTRDFDVWRQGLTPTAPTVNDVRSIVEDRKGNLWIGLYGGGIDMFNPQTGTFINYNIVNTGLSSMWVYKLLFDREGNLWAGTANGLSLLRQGADAFEAFYSDEEAEKGLRANQFLSLLQDRRGRLWLGTNNGLYVMDSDDNMRLYPNEMAGQSIMSIEEDGEGNLWISTLNGIYSLDPETGVFHAFDETDGLDGLGFNNNASLYDDAGIMYFAGPHGVTNFNPLNIEYNLRPPTLRFTRLRLFNEPVTEYGNGKLLPCELNYLDKLVLTYDHKFFSIEFAALSLSNPDNNKYMCKLEGFDEEWIQLGNTHSVSYTNLYPGEYVLKIQAANNDGVWNEEGLSLPIIILAPWWMTWWAVILYVLSVIFLVYLILKRRTLELERQKLELESMVSEQTIRLRMQNESLKRRSDALEEANKLLVDRRMLIAEQAKKLEEQAEALRLTNEQLMKHIQTKDRLYSLVAHDLRGPFNTIMGFASLLSDAGEDEDKEKVRTFARFINDASVQVFNLLENLLFWAHSQNDEIKCLPSKIKLEGVVRETIDLLSDSALKKRIAIYEQVDPEVLVYADSNMLRTILRNLLMNAIKFTEPGGEVFVEAKINGKMVSVCVVDTGVGMDGDTLQRVQNESDISRVGTGGEKGSGLGLLLCRDFVHRNGGTLEISSTLGKGSRFCFTLPIPD</sequence>
<feature type="domain" description="Histidine kinase" evidence="6">
    <location>
        <begin position="890"/>
        <end position="1107"/>
    </location>
</feature>
<evidence type="ECO:0000256" key="1">
    <source>
        <dbReference type="ARBA" id="ARBA00000085"/>
    </source>
</evidence>
<dbReference type="InterPro" id="IPR015943">
    <property type="entry name" value="WD40/YVTN_repeat-like_dom_sf"/>
</dbReference>
<gene>
    <name evidence="7" type="ORF">M9189_10760</name>
</gene>
<dbReference type="Pfam" id="PF07495">
    <property type="entry name" value="Y_Y_Y"/>
    <property type="match status" value="1"/>
</dbReference>
<dbReference type="Gene3D" id="1.10.287.130">
    <property type="match status" value="1"/>
</dbReference>
<protein>
    <recommendedName>
        <fullName evidence="2">histidine kinase</fullName>
        <ecNumber evidence="2">2.7.13.3</ecNumber>
    </recommendedName>
</protein>
<keyword evidence="7" id="KW-0067">ATP-binding</keyword>
<keyword evidence="5" id="KW-0472">Membrane</keyword>
<dbReference type="InterPro" id="IPR036097">
    <property type="entry name" value="HisK_dim/P_sf"/>
</dbReference>
<dbReference type="RefSeq" id="WP_250723144.1">
    <property type="nucleotide sequence ID" value="NZ_CP098400.1"/>
</dbReference>
<dbReference type="InterPro" id="IPR003661">
    <property type="entry name" value="HisK_dim/P_dom"/>
</dbReference>
<dbReference type="Pfam" id="PF02518">
    <property type="entry name" value="HATPase_c"/>
    <property type="match status" value="1"/>
</dbReference>
<keyword evidence="7" id="KW-0547">Nucleotide-binding</keyword>
<dbReference type="InterPro" id="IPR013783">
    <property type="entry name" value="Ig-like_fold"/>
</dbReference>
<comment type="catalytic activity">
    <reaction evidence="1">
        <text>ATP + protein L-histidine = ADP + protein N-phospho-L-histidine.</text>
        <dbReference type="EC" id="2.7.13.3"/>
    </reaction>
</comment>
<accession>A0A9J6ZP85</accession>
<dbReference type="AlphaFoldDB" id="A0A9J6ZP85"/>
<evidence type="ECO:0000313" key="7">
    <source>
        <dbReference type="EMBL" id="URW79335.1"/>
    </source>
</evidence>
<dbReference type="PROSITE" id="PS50109">
    <property type="entry name" value="HIS_KIN"/>
    <property type="match status" value="1"/>
</dbReference>
<keyword evidence="5" id="KW-0812">Transmembrane</keyword>
<dbReference type="Pfam" id="PF00512">
    <property type="entry name" value="HisKA"/>
    <property type="match status" value="1"/>
</dbReference>
<dbReference type="GO" id="GO:0005524">
    <property type="term" value="F:ATP binding"/>
    <property type="evidence" value="ECO:0007669"/>
    <property type="project" value="UniProtKB-KW"/>
</dbReference>
<dbReference type="FunFam" id="2.60.40.10:FF:000791">
    <property type="entry name" value="Two-component system sensor histidine kinase/response regulator"/>
    <property type="match status" value="1"/>
</dbReference>
<dbReference type="Gene3D" id="2.130.10.10">
    <property type="entry name" value="YVTN repeat-like/Quinoprotein amine dehydrogenase"/>
    <property type="match status" value="2"/>
</dbReference>
<dbReference type="SUPFAM" id="SSF47384">
    <property type="entry name" value="Homodimeric domain of signal transducing histidine kinase"/>
    <property type="match status" value="1"/>
</dbReference>
<feature type="coiled-coil region" evidence="4">
    <location>
        <begin position="832"/>
        <end position="880"/>
    </location>
</feature>
<dbReference type="SMART" id="SM00387">
    <property type="entry name" value="HATPase_c"/>
    <property type="match status" value="1"/>
</dbReference>
<dbReference type="EMBL" id="CP098400">
    <property type="protein sequence ID" value="URW79335.1"/>
    <property type="molecule type" value="Genomic_DNA"/>
</dbReference>
<dbReference type="SUPFAM" id="SSF69322">
    <property type="entry name" value="Tricorn protease domain 2"/>
    <property type="match status" value="1"/>
</dbReference>
<dbReference type="PRINTS" id="PR00344">
    <property type="entry name" value="BCTRLSENSOR"/>
</dbReference>
<dbReference type="SMART" id="SM00388">
    <property type="entry name" value="HisKA"/>
    <property type="match status" value="1"/>
</dbReference>
<dbReference type="Gene3D" id="3.30.565.10">
    <property type="entry name" value="Histidine kinase-like ATPase, C-terminal domain"/>
    <property type="match status" value="1"/>
</dbReference>
<dbReference type="InterPro" id="IPR036890">
    <property type="entry name" value="HATPase_C_sf"/>
</dbReference>